<evidence type="ECO:0008006" key="4">
    <source>
        <dbReference type="Google" id="ProtNLM"/>
    </source>
</evidence>
<reference evidence="3" key="1">
    <citation type="journal article" date="2019" name="Int. J. Syst. Evol. Microbiol.">
        <title>The Global Catalogue of Microorganisms (GCM) 10K type strain sequencing project: providing services to taxonomists for standard genome sequencing and annotation.</title>
        <authorList>
            <consortium name="The Broad Institute Genomics Platform"/>
            <consortium name="The Broad Institute Genome Sequencing Center for Infectious Disease"/>
            <person name="Wu L."/>
            <person name="Ma J."/>
        </authorList>
    </citation>
    <scope>NUCLEOTIDE SEQUENCE [LARGE SCALE GENOMIC DNA]</scope>
    <source>
        <strain evidence="3">JCM 17326</strain>
    </source>
</reference>
<protein>
    <recommendedName>
        <fullName evidence="4">MerR family transcriptional regulator</fullName>
    </recommendedName>
</protein>
<keyword evidence="3" id="KW-1185">Reference proteome</keyword>
<organism evidence="2 3">
    <name type="scientific">Nonomuraea rosea</name>
    <dbReference type="NCBI Taxonomy" id="638574"/>
    <lineage>
        <taxon>Bacteria</taxon>
        <taxon>Bacillati</taxon>
        <taxon>Actinomycetota</taxon>
        <taxon>Actinomycetes</taxon>
        <taxon>Streptosporangiales</taxon>
        <taxon>Streptosporangiaceae</taxon>
        <taxon>Nonomuraea</taxon>
    </lineage>
</organism>
<gene>
    <name evidence="2" type="ORF">GCM10022419_136290</name>
</gene>
<sequence length="140" mass="15170">MLGDGGPYLRSGQVAERAGANQQTLRYYERRCPSGSPSPGGGGGADRHRAARPHPIPDLRARAQDKIAEVDARIADLTTIRTALTLVISVGCDSLTNCTWRKLSTRSVAVVAWSATSRKYWNGAVLGTSCLRSRPRRPRP</sequence>
<evidence type="ECO:0000313" key="2">
    <source>
        <dbReference type="EMBL" id="GAA3627935.1"/>
    </source>
</evidence>
<proteinExistence type="predicted"/>
<name>A0ABP7A9W1_9ACTN</name>
<dbReference type="RefSeq" id="WP_345581384.1">
    <property type="nucleotide sequence ID" value="NZ_BAABDQ010000101.1"/>
</dbReference>
<feature type="region of interest" description="Disordered" evidence="1">
    <location>
        <begin position="1"/>
        <end position="60"/>
    </location>
</feature>
<dbReference type="SUPFAM" id="SSF46955">
    <property type="entry name" value="Putative DNA-binding domain"/>
    <property type="match status" value="1"/>
</dbReference>
<evidence type="ECO:0000256" key="1">
    <source>
        <dbReference type="SAM" id="MobiDB-lite"/>
    </source>
</evidence>
<dbReference type="InterPro" id="IPR009061">
    <property type="entry name" value="DNA-bd_dom_put_sf"/>
</dbReference>
<evidence type="ECO:0000313" key="3">
    <source>
        <dbReference type="Proteomes" id="UP001500630"/>
    </source>
</evidence>
<dbReference type="Proteomes" id="UP001500630">
    <property type="component" value="Unassembled WGS sequence"/>
</dbReference>
<accession>A0ABP7A9W1</accession>
<comment type="caution">
    <text evidence="2">The sequence shown here is derived from an EMBL/GenBank/DDBJ whole genome shotgun (WGS) entry which is preliminary data.</text>
</comment>
<dbReference type="EMBL" id="BAABDQ010000101">
    <property type="protein sequence ID" value="GAA3627935.1"/>
    <property type="molecule type" value="Genomic_DNA"/>
</dbReference>